<evidence type="ECO:0000313" key="3">
    <source>
        <dbReference type="Proteomes" id="UP001305606"/>
    </source>
</evidence>
<feature type="region of interest" description="Disordered" evidence="1">
    <location>
        <begin position="43"/>
        <end position="104"/>
    </location>
</feature>
<dbReference type="RefSeq" id="WP_311039282.1">
    <property type="nucleotide sequence ID" value="NZ_CP117522.1"/>
</dbReference>
<protein>
    <submittedName>
        <fullName evidence="2">Uncharacterized protein</fullName>
    </submittedName>
</protein>
<evidence type="ECO:0000256" key="1">
    <source>
        <dbReference type="SAM" id="MobiDB-lite"/>
    </source>
</evidence>
<accession>A0ABY9VBC5</accession>
<evidence type="ECO:0000313" key="2">
    <source>
        <dbReference type="EMBL" id="WNF00939.1"/>
    </source>
</evidence>
<name>A0ABY9VBC5_9ACTN</name>
<dbReference type="Proteomes" id="UP001305606">
    <property type="component" value="Chromosome"/>
</dbReference>
<organism evidence="2 3">
    <name type="scientific">Streptomyces luomodiensis</name>
    <dbReference type="NCBI Taxonomy" id="3026192"/>
    <lineage>
        <taxon>Bacteria</taxon>
        <taxon>Bacillati</taxon>
        <taxon>Actinomycetota</taxon>
        <taxon>Actinomycetes</taxon>
        <taxon>Kitasatosporales</taxon>
        <taxon>Streptomycetaceae</taxon>
        <taxon>Streptomyces</taxon>
    </lineage>
</organism>
<feature type="compositionally biased region" description="Polar residues" evidence="1">
    <location>
        <begin position="67"/>
        <end position="77"/>
    </location>
</feature>
<reference evidence="2 3" key="1">
    <citation type="submission" date="2023-02" db="EMBL/GenBank/DDBJ databases">
        <title>Streptomyces sp. SCA4-21 with antifungal activity against Fusarium oxysporum f. sp. cubense, Streptomyces sp. SCA2-17 with antifungal activity against Fusarium oxysporum f. sp. cubense.</title>
        <authorList>
            <person name="Qi D."/>
        </authorList>
    </citation>
    <scope>NUCLEOTIDE SEQUENCE [LARGE SCALE GENOMIC DNA]</scope>
    <source>
        <strain evidence="2 3">SCA4-21</strain>
    </source>
</reference>
<dbReference type="EMBL" id="CP117522">
    <property type="protein sequence ID" value="WNF00939.1"/>
    <property type="molecule type" value="Genomic_DNA"/>
</dbReference>
<proteinExistence type="predicted"/>
<sequence length="104" mass="11370">MGRPTRPPAWCVRALFSGRFPPGSALREAELAERRLDRLVDEMATETVGATETSGAADARRWPGQRSAPNQHPQQPGQPARLAVVRAWAGRPFQKNADGDVENP</sequence>
<gene>
    <name evidence="2" type="ORF">PS467_39195</name>
</gene>
<keyword evidence="3" id="KW-1185">Reference proteome</keyword>